<dbReference type="RefSeq" id="WP_200104575.1">
    <property type="nucleotide sequence ID" value="NZ_JAEHFV010000001.1"/>
</dbReference>
<proteinExistence type="predicted"/>
<dbReference type="AlphaFoldDB" id="A0A934UIJ7"/>
<evidence type="ECO:0000313" key="2">
    <source>
        <dbReference type="Proteomes" id="UP000609172"/>
    </source>
</evidence>
<reference evidence="1" key="1">
    <citation type="submission" date="2020-12" db="EMBL/GenBank/DDBJ databases">
        <title>Bacterial novel species Flavobacterium sp. SE-1-e isolated from soil.</title>
        <authorList>
            <person name="Jung H.-Y."/>
        </authorList>
    </citation>
    <scope>NUCLEOTIDE SEQUENCE</scope>
    <source>
        <strain evidence="1">SE-1-e</strain>
    </source>
</reference>
<gene>
    <name evidence="1" type="ORF">I5M07_02305</name>
</gene>
<protein>
    <submittedName>
        <fullName evidence="1">Uncharacterized protein</fullName>
    </submittedName>
</protein>
<comment type="caution">
    <text evidence="1">The sequence shown here is derived from an EMBL/GenBank/DDBJ whole genome shotgun (WGS) entry which is preliminary data.</text>
</comment>
<dbReference type="EMBL" id="JAEHFV010000001">
    <property type="protein sequence ID" value="MBK0368654.1"/>
    <property type="molecule type" value="Genomic_DNA"/>
</dbReference>
<sequence length="263" mass="30961">MYKLALALKSDHKPIINFSSADRDKINNLIDQLVKNQKISWSFSLLEKNFKTLFSNTDQEFKTLSLNSQYTWEQLENATLEVNRNLLNYLASQNTYLDHARFYLSRTFGKESEQLKLFDKKASEVFDNHFAYRFLYKMRNFTVHCGFSLCSITIQKSSKNVIFIPKFLISELKDGFDWGKIVKEDLSEIKEDFSAFDVIHQSFECFKQLNYCLSSIIKTLTDETTKTALNILTISKEDLHKYCFLIEYENETKIGEIPIHYFK</sequence>
<accession>A0A934UIJ7</accession>
<dbReference type="Proteomes" id="UP000609172">
    <property type="component" value="Unassembled WGS sequence"/>
</dbReference>
<evidence type="ECO:0000313" key="1">
    <source>
        <dbReference type="EMBL" id="MBK0368654.1"/>
    </source>
</evidence>
<organism evidence="1 2">
    <name type="scientific">Flavobacterium agrisoli</name>
    <dbReference type="NCBI Taxonomy" id="2793066"/>
    <lineage>
        <taxon>Bacteria</taxon>
        <taxon>Pseudomonadati</taxon>
        <taxon>Bacteroidota</taxon>
        <taxon>Flavobacteriia</taxon>
        <taxon>Flavobacteriales</taxon>
        <taxon>Flavobacteriaceae</taxon>
        <taxon>Flavobacterium</taxon>
    </lineage>
</organism>
<keyword evidence="2" id="KW-1185">Reference proteome</keyword>
<name>A0A934UIJ7_9FLAO</name>